<dbReference type="Pfam" id="PF01380">
    <property type="entry name" value="SIS"/>
    <property type="match status" value="1"/>
</dbReference>
<evidence type="ECO:0000259" key="7">
    <source>
        <dbReference type="PROSITE" id="PS51464"/>
    </source>
</evidence>
<organism evidence="8 9">
    <name type="scientific">Olivibacter ginsenosidimutans</name>
    <dbReference type="NCBI Taxonomy" id="1176537"/>
    <lineage>
        <taxon>Bacteria</taxon>
        <taxon>Pseudomonadati</taxon>
        <taxon>Bacteroidota</taxon>
        <taxon>Sphingobacteriia</taxon>
        <taxon>Sphingobacteriales</taxon>
        <taxon>Sphingobacteriaceae</taxon>
        <taxon>Olivibacter</taxon>
    </lineage>
</organism>
<feature type="domain" description="SIS" evidence="7">
    <location>
        <begin position="36"/>
        <end position="179"/>
    </location>
</feature>
<dbReference type="GO" id="GO:0016853">
    <property type="term" value="F:isomerase activity"/>
    <property type="evidence" value="ECO:0007669"/>
    <property type="project" value="UniProtKB-KW"/>
</dbReference>
<dbReference type="SUPFAM" id="SSF53697">
    <property type="entry name" value="SIS domain"/>
    <property type="match status" value="1"/>
</dbReference>
<evidence type="ECO:0000256" key="4">
    <source>
        <dbReference type="PIRNR" id="PIRNR004692"/>
    </source>
</evidence>
<dbReference type="NCBIfam" id="TIGR00393">
    <property type="entry name" value="kpsF"/>
    <property type="match status" value="1"/>
</dbReference>
<dbReference type="PANTHER" id="PTHR42745:SF1">
    <property type="entry name" value="ARABINOSE 5-PHOSPHATE ISOMERASE KDSD"/>
    <property type="match status" value="1"/>
</dbReference>
<dbReference type="Proteomes" id="UP001501411">
    <property type="component" value="Unassembled WGS sequence"/>
</dbReference>
<keyword evidence="3 5" id="KW-0129">CBS domain</keyword>
<feature type="domain" description="CBS" evidence="6">
    <location>
        <begin position="270"/>
        <end position="321"/>
    </location>
</feature>
<evidence type="ECO:0000256" key="1">
    <source>
        <dbReference type="ARBA" id="ARBA00008165"/>
    </source>
</evidence>
<dbReference type="InterPro" id="IPR004800">
    <property type="entry name" value="KdsD/KpsF-type"/>
</dbReference>
<dbReference type="CDD" id="cd04604">
    <property type="entry name" value="CBS_pair_SIS_assoc"/>
    <property type="match status" value="1"/>
</dbReference>
<evidence type="ECO:0000259" key="6">
    <source>
        <dbReference type="PROSITE" id="PS51371"/>
    </source>
</evidence>
<dbReference type="InterPro" id="IPR050986">
    <property type="entry name" value="GutQ/KpsF_isomerases"/>
</dbReference>
<dbReference type="InterPro" id="IPR046342">
    <property type="entry name" value="CBS_dom_sf"/>
</dbReference>
<dbReference type="InterPro" id="IPR001347">
    <property type="entry name" value="SIS_dom"/>
</dbReference>
<evidence type="ECO:0000256" key="2">
    <source>
        <dbReference type="ARBA" id="ARBA00022737"/>
    </source>
</evidence>
<dbReference type="Gene3D" id="3.40.50.10490">
    <property type="entry name" value="Glucose-6-phosphate isomerase like protein, domain 1"/>
    <property type="match status" value="1"/>
</dbReference>
<dbReference type="InterPro" id="IPR000644">
    <property type="entry name" value="CBS_dom"/>
</dbReference>
<comment type="caution">
    <text evidence="8">The sequence shown here is derived from an EMBL/GenBank/DDBJ whole genome shotgun (WGS) entry which is preliminary data.</text>
</comment>
<keyword evidence="2" id="KW-0677">Repeat</keyword>
<dbReference type="Pfam" id="PF00571">
    <property type="entry name" value="CBS"/>
    <property type="match status" value="2"/>
</dbReference>
<evidence type="ECO:0000313" key="9">
    <source>
        <dbReference type="Proteomes" id="UP001501411"/>
    </source>
</evidence>
<dbReference type="InterPro" id="IPR035474">
    <property type="entry name" value="SIS_Kpsf"/>
</dbReference>
<accession>A0ABP9AGR5</accession>
<proteinExistence type="inferred from homology"/>
<dbReference type="PROSITE" id="PS51371">
    <property type="entry name" value="CBS"/>
    <property type="match status" value="2"/>
</dbReference>
<dbReference type="PROSITE" id="PS51464">
    <property type="entry name" value="SIS"/>
    <property type="match status" value="1"/>
</dbReference>
<reference evidence="9" key="1">
    <citation type="journal article" date="2019" name="Int. J. Syst. Evol. Microbiol.">
        <title>The Global Catalogue of Microorganisms (GCM) 10K type strain sequencing project: providing services to taxonomists for standard genome sequencing and annotation.</title>
        <authorList>
            <consortium name="The Broad Institute Genomics Platform"/>
            <consortium name="The Broad Institute Genome Sequencing Center for Infectious Disease"/>
            <person name="Wu L."/>
            <person name="Ma J."/>
        </authorList>
    </citation>
    <scope>NUCLEOTIDE SEQUENCE [LARGE SCALE GENOMIC DNA]</scope>
    <source>
        <strain evidence="9">JCM 18200</strain>
    </source>
</reference>
<dbReference type="PIRSF" id="PIRSF004692">
    <property type="entry name" value="KdsD_KpsF"/>
    <property type="match status" value="1"/>
</dbReference>
<gene>
    <name evidence="8" type="ORF">GCM10023231_02820</name>
</gene>
<dbReference type="RefSeq" id="WP_345229899.1">
    <property type="nucleotide sequence ID" value="NZ_BAABIQ010000002.1"/>
</dbReference>
<protein>
    <submittedName>
        <fullName evidence="8">KpsF/GutQ family sugar-phosphate isomerase</fullName>
    </submittedName>
</protein>
<evidence type="ECO:0000313" key="8">
    <source>
        <dbReference type="EMBL" id="GAA4779479.1"/>
    </source>
</evidence>
<dbReference type="CDD" id="cd05014">
    <property type="entry name" value="SIS_Kpsf"/>
    <property type="match status" value="1"/>
</dbReference>
<dbReference type="SMART" id="SM00116">
    <property type="entry name" value="CBS"/>
    <property type="match status" value="2"/>
</dbReference>
<keyword evidence="9" id="KW-1185">Reference proteome</keyword>
<dbReference type="Gene3D" id="3.10.580.10">
    <property type="entry name" value="CBS-domain"/>
    <property type="match status" value="1"/>
</dbReference>
<comment type="similarity">
    <text evidence="1 4">Belongs to the SIS family. GutQ/KpsF subfamily.</text>
</comment>
<dbReference type="EMBL" id="BAABIQ010000002">
    <property type="protein sequence ID" value="GAA4779479.1"/>
    <property type="molecule type" value="Genomic_DNA"/>
</dbReference>
<dbReference type="InterPro" id="IPR046348">
    <property type="entry name" value="SIS_dom_sf"/>
</dbReference>
<evidence type="ECO:0000256" key="3">
    <source>
        <dbReference type="ARBA" id="ARBA00023122"/>
    </source>
</evidence>
<sequence>MKTKSDIENIAINALKLEAEAISELTKNINNEFVNAVHAILDTKGRVIITGIGKSAIIAQKIVATMNSTGTPAIFMHAADAIHGDLGMLQPDDIVIAISKSGNTPEIKVLVPLLKNSSAKIIAMVGNTKSYLAEQADFVLNTTVSREACPLNLAPTTSTTAQLAMGDALAICLLECRSFTDDDFARYHPGGALGKRLYLKVEDLANQNTKPQVDSRSTIKNVLVEITKNRLGAVAVVDHNQVIGIITDGDIRRMLESNEDIEHLTAADIMGKNPKTISYNELAVHALNMMRNNNITQLVVLRNGIYDGIVHLHDLLKEGII</sequence>
<name>A0ABP9AGR5_9SPHI</name>
<keyword evidence="8" id="KW-0413">Isomerase</keyword>
<evidence type="ECO:0000256" key="5">
    <source>
        <dbReference type="PROSITE-ProRule" id="PRU00703"/>
    </source>
</evidence>
<dbReference type="PANTHER" id="PTHR42745">
    <property type="match status" value="1"/>
</dbReference>
<feature type="domain" description="CBS" evidence="6">
    <location>
        <begin position="205"/>
        <end position="261"/>
    </location>
</feature>